<evidence type="ECO:0000259" key="2">
    <source>
        <dbReference type="Pfam" id="PF13115"/>
    </source>
</evidence>
<dbReference type="RefSeq" id="WP_149757325.1">
    <property type="nucleotide sequence ID" value="NZ_BSPE01000002.1"/>
</dbReference>
<reference evidence="3 4" key="1">
    <citation type="submission" date="2016-10" db="EMBL/GenBank/DDBJ databases">
        <authorList>
            <person name="Varghese N."/>
            <person name="Submissions S."/>
        </authorList>
    </citation>
    <scope>NUCLEOTIDE SEQUENCE [LARGE SCALE GENOMIC DNA]</scope>
    <source>
        <strain evidence="3 4">DSM 21822</strain>
    </source>
</reference>
<protein>
    <submittedName>
        <fullName evidence="3">YtkA-like</fullName>
    </submittedName>
</protein>
<keyword evidence="1" id="KW-0812">Transmembrane</keyword>
<accession>A0A1I3V278</accession>
<dbReference type="InterPro" id="IPR032693">
    <property type="entry name" value="YtkA-like_dom"/>
</dbReference>
<dbReference type="Pfam" id="PF13115">
    <property type="entry name" value="YtkA"/>
    <property type="match status" value="1"/>
</dbReference>
<feature type="transmembrane region" description="Helical" evidence="1">
    <location>
        <begin position="6"/>
        <end position="27"/>
    </location>
</feature>
<sequence length="144" mass="15734">MKRTHWILIAAAAVVVAIAAVAVHMMMAPPDDLDMARSKLSEQKFYLATVAPEQEPLRQGELHAWVLTLATPDNKPVEGATIAVDGGMPQHGHGLPTSPQMTSYLGEGRYRIEGVKFNMAGWWELKFAISAPPGDDRVTFNLVL</sequence>
<gene>
    <name evidence="3" type="ORF">SAMN04488498_101175</name>
</gene>
<keyword evidence="1" id="KW-0472">Membrane</keyword>
<keyword evidence="4" id="KW-1185">Reference proteome</keyword>
<dbReference type="EMBL" id="FOSL01000001">
    <property type="protein sequence ID" value="SFJ89794.1"/>
    <property type="molecule type" value="Genomic_DNA"/>
</dbReference>
<evidence type="ECO:0000313" key="4">
    <source>
        <dbReference type="Proteomes" id="UP000323300"/>
    </source>
</evidence>
<dbReference type="AlphaFoldDB" id="A0A1I3V278"/>
<dbReference type="OrthoDB" id="330101at2"/>
<evidence type="ECO:0000313" key="3">
    <source>
        <dbReference type="EMBL" id="SFJ89794.1"/>
    </source>
</evidence>
<evidence type="ECO:0000256" key="1">
    <source>
        <dbReference type="SAM" id="Phobius"/>
    </source>
</evidence>
<keyword evidence="1" id="KW-1133">Transmembrane helix</keyword>
<proteinExistence type="predicted"/>
<organism evidence="3 4">
    <name type="scientific">Neomesorhizobium albiziae</name>
    <dbReference type="NCBI Taxonomy" id="335020"/>
    <lineage>
        <taxon>Bacteria</taxon>
        <taxon>Pseudomonadati</taxon>
        <taxon>Pseudomonadota</taxon>
        <taxon>Alphaproteobacteria</taxon>
        <taxon>Hyphomicrobiales</taxon>
        <taxon>Phyllobacteriaceae</taxon>
        <taxon>Neomesorhizobium</taxon>
    </lineage>
</organism>
<feature type="domain" description="YtkA-like" evidence="2">
    <location>
        <begin position="48"/>
        <end position="126"/>
    </location>
</feature>
<dbReference type="Proteomes" id="UP000323300">
    <property type="component" value="Unassembled WGS sequence"/>
</dbReference>
<name>A0A1I3V278_9HYPH</name>